<dbReference type="PANTHER" id="PTHR38436:SF3">
    <property type="entry name" value="CARBOXYMETHYLENEBUTENOLIDASE-RELATED"/>
    <property type="match status" value="1"/>
</dbReference>
<sequence>MTSDQAVAIRHRLFPCQVSSSRLPARAPTVILCSPLSFENAAQGLAQNLSEEGYEVILFHITSGHKSSQAENTDAVASVIVQTTCSQAGNGQGWNRYTVLVTIDLPAELSGLPSALHHAAGPQTGISAYVAYGCQDHRTANLLSSLPFPSTIHIAENAKDVMKAFVDEVEAGRLDSRALPFTPGLSKFDGALGPEEPLAVSVFTYANVSPTDSAKWACAFPFSSHTRDYAFSSGVEDADRSAGATSYSRTLSLLKKTVGPRFPLEQLWDQHTYFEFADRDSARTMATMVSQPYVNHVACLTGGAGAEELARFYEHHFTKVSPPDTKLIPISRTIGTDRIIDEMVFSCTHTTKLDYFLPGIEPTGKPLQIPMVGIVNLRGDKLAFESLYWDQSNALVQLGLLDPNTSATIPKTTLPITGHLVAQKILNPYGVPSNTLMPNWSDSADLPLPPPHEES</sequence>
<name>A0A317XXY9_9BASI</name>
<dbReference type="EMBL" id="KZ819188">
    <property type="protein sequence ID" value="PWZ03157.1"/>
    <property type="molecule type" value="Genomic_DNA"/>
</dbReference>
<accession>A0A317XXY9</accession>
<dbReference type="AlphaFoldDB" id="A0A317XXY9"/>
<dbReference type="PANTHER" id="PTHR38436">
    <property type="entry name" value="POLYKETIDE CYCLASE SNOAL-LIKE DOMAIN"/>
    <property type="match status" value="1"/>
</dbReference>
<organism evidence="1 2">
    <name type="scientific">Testicularia cyperi</name>
    <dbReference type="NCBI Taxonomy" id="1882483"/>
    <lineage>
        <taxon>Eukaryota</taxon>
        <taxon>Fungi</taxon>
        <taxon>Dikarya</taxon>
        <taxon>Basidiomycota</taxon>
        <taxon>Ustilaginomycotina</taxon>
        <taxon>Ustilaginomycetes</taxon>
        <taxon>Ustilaginales</taxon>
        <taxon>Anthracoideaceae</taxon>
        <taxon>Testicularia</taxon>
    </lineage>
</organism>
<proteinExistence type="predicted"/>
<gene>
    <name evidence="1" type="ORF">BCV70DRAFT_12657</name>
</gene>
<dbReference type="GO" id="GO:0030638">
    <property type="term" value="P:polyketide metabolic process"/>
    <property type="evidence" value="ECO:0007669"/>
    <property type="project" value="InterPro"/>
</dbReference>
<evidence type="ECO:0008006" key="3">
    <source>
        <dbReference type="Google" id="ProtNLM"/>
    </source>
</evidence>
<dbReference type="Gene3D" id="3.10.450.50">
    <property type="match status" value="1"/>
</dbReference>
<keyword evidence="2" id="KW-1185">Reference proteome</keyword>
<dbReference type="InParanoid" id="A0A317XXY9"/>
<dbReference type="SUPFAM" id="SSF54427">
    <property type="entry name" value="NTF2-like"/>
    <property type="match status" value="1"/>
</dbReference>
<dbReference type="OrthoDB" id="5440at2759"/>
<dbReference type="InterPro" id="IPR032710">
    <property type="entry name" value="NTF2-like_dom_sf"/>
</dbReference>
<dbReference type="Proteomes" id="UP000246740">
    <property type="component" value="Unassembled WGS sequence"/>
</dbReference>
<evidence type="ECO:0000313" key="2">
    <source>
        <dbReference type="Proteomes" id="UP000246740"/>
    </source>
</evidence>
<protein>
    <recommendedName>
        <fullName evidence="3">NTF2-like protein</fullName>
    </recommendedName>
</protein>
<reference evidence="1 2" key="1">
    <citation type="journal article" date="2018" name="Mol. Biol. Evol.">
        <title>Broad Genomic Sampling Reveals a Smut Pathogenic Ancestry of the Fungal Clade Ustilaginomycotina.</title>
        <authorList>
            <person name="Kijpornyongpan T."/>
            <person name="Mondo S.J."/>
            <person name="Barry K."/>
            <person name="Sandor L."/>
            <person name="Lee J."/>
            <person name="Lipzen A."/>
            <person name="Pangilinan J."/>
            <person name="LaButti K."/>
            <person name="Hainaut M."/>
            <person name="Henrissat B."/>
            <person name="Grigoriev I.V."/>
            <person name="Spatafora J.W."/>
            <person name="Aime M.C."/>
        </authorList>
    </citation>
    <scope>NUCLEOTIDE SEQUENCE [LARGE SCALE GENOMIC DNA]</scope>
    <source>
        <strain evidence="1 2">MCA 3645</strain>
    </source>
</reference>
<dbReference type="STRING" id="1882483.A0A317XXY9"/>
<evidence type="ECO:0000313" key="1">
    <source>
        <dbReference type="EMBL" id="PWZ03157.1"/>
    </source>
</evidence>
<dbReference type="InterPro" id="IPR009959">
    <property type="entry name" value="Cyclase_SnoaL-like"/>
</dbReference>